<dbReference type="OrthoDB" id="4116913at2759"/>
<comment type="caution">
    <text evidence="1">The sequence shown here is derived from an EMBL/GenBank/DDBJ whole genome shotgun (WGS) entry which is preliminary data.</text>
</comment>
<dbReference type="AlphaFoldDB" id="A0A9W9VIF8"/>
<dbReference type="GeneID" id="81435157"/>
<dbReference type="Proteomes" id="UP001147782">
    <property type="component" value="Unassembled WGS sequence"/>
</dbReference>
<reference evidence="1" key="1">
    <citation type="submission" date="2022-11" db="EMBL/GenBank/DDBJ databases">
        <authorList>
            <person name="Petersen C."/>
        </authorList>
    </citation>
    <scope>NUCLEOTIDE SEQUENCE</scope>
    <source>
        <strain evidence="1">IBT 29864</strain>
    </source>
</reference>
<organism evidence="1 2">
    <name type="scientific">Penicillium cataractarum</name>
    <dbReference type="NCBI Taxonomy" id="2100454"/>
    <lineage>
        <taxon>Eukaryota</taxon>
        <taxon>Fungi</taxon>
        <taxon>Dikarya</taxon>
        <taxon>Ascomycota</taxon>
        <taxon>Pezizomycotina</taxon>
        <taxon>Eurotiomycetes</taxon>
        <taxon>Eurotiomycetidae</taxon>
        <taxon>Eurotiales</taxon>
        <taxon>Aspergillaceae</taxon>
        <taxon>Penicillium</taxon>
    </lineage>
</organism>
<dbReference type="CDD" id="cd12148">
    <property type="entry name" value="fungal_TF_MHR"/>
    <property type="match status" value="1"/>
</dbReference>
<protein>
    <submittedName>
        <fullName evidence="1">Uncharacterized protein</fullName>
    </submittedName>
</protein>
<sequence>MYIFSKTYPIAESGCEPLKEWLILTTFVERKSIPSIDRIQARSQESEKWAPEFAQSLQSAARHLGNTCTFDGTHVLSASSREWIKACTGEVFDLDRFPIEFPRWHYSASAMMTKKETPSLPELSVLEDEIKRYQSSTFALFFPIIDSSLIQHTINAAYYQKVSTESPTIAGARACIFAFHSLAIVVLGGPDHLPFHASLEYAREAHRHFPDIFSEAATLDGLQAILLLQRVHD</sequence>
<name>A0A9W9VIF8_9EURO</name>
<dbReference type="EMBL" id="JAPZBS010000002">
    <property type="protein sequence ID" value="KAJ5380621.1"/>
    <property type="molecule type" value="Genomic_DNA"/>
</dbReference>
<evidence type="ECO:0000313" key="1">
    <source>
        <dbReference type="EMBL" id="KAJ5380621.1"/>
    </source>
</evidence>
<gene>
    <name evidence="1" type="ORF">N7496_003049</name>
</gene>
<keyword evidence="2" id="KW-1185">Reference proteome</keyword>
<proteinExistence type="predicted"/>
<accession>A0A9W9VIF8</accession>
<dbReference type="RefSeq" id="XP_056558192.1">
    <property type="nucleotide sequence ID" value="XM_056695980.1"/>
</dbReference>
<reference evidence="1" key="2">
    <citation type="journal article" date="2023" name="IMA Fungus">
        <title>Comparative genomic study of the Penicillium genus elucidates a diverse pangenome and 15 lateral gene transfer events.</title>
        <authorList>
            <person name="Petersen C."/>
            <person name="Sorensen T."/>
            <person name="Nielsen M.R."/>
            <person name="Sondergaard T.E."/>
            <person name="Sorensen J.L."/>
            <person name="Fitzpatrick D.A."/>
            <person name="Frisvad J.C."/>
            <person name="Nielsen K.L."/>
        </authorList>
    </citation>
    <scope>NUCLEOTIDE SEQUENCE</scope>
    <source>
        <strain evidence="1">IBT 29864</strain>
    </source>
</reference>
<evidence type="ECO:0000313" key="2">
    <source>
        <dbReference type="Proteomes" id="UP001147782"/>
    </source>
</evidence>